<reference evidence="2 3" key="1">
    <citation type="submission" date="2020-10" db="EMBL/GenBank/DDBJ databases">
        <title>Myceligenerans pegani sp. nov., an endophytic actinomycete isolated from Peganum harmala L. in Xinjiang, China.</title>
        <authorList>
            <person name="Xin L."/>
        </authorList>
    </citation>
    <scope>NUCLEOTIDE SEQUENCE [LARGE SCALE GENOMIC DNA]</scope>
    <source>
        <strain evidence="2 3">TRM65318</strain>
    </source>
</reference>
<dbReference type="Pfam" id="PF10783">
    <property type="entry name" value="DUF2599"/>
    <property type="match status" value="1"/>
</dbReference>
<feature type="compositionally biased region" description="Basic and acidic residues" evidence="1">
    <location>
        <begin position="14"/>
        <end position="24"/>
    </location>
</feature>
<dbReference type="Proteomes" id="UP000625527">
    <property type="component" value="Unassembled WGS sequence"/>
</dbReference>
<evidence type="ECO:0000313" key="3">
    <source>
        <dbReference type="Proteomes" id="UP000625527"/>
    </source>
</evidence>
<organism evidence="2 3">
    <name type="scientific">Myceligenerans pegani</name>
    <dbReference type="NCBI Taxonomy" id="2776917"/>
    <lineage>
        <taxon>Bacteria</taxon>
        <taxon>Bacillati</taxon>
        <taxon>Actinomycetota</taxon>
        <taxon>Actinomycetes</taxon>
        <taxon>Micrococcales</taxon>
        <taxon>Promicromonosporaceae</taxon>
        <taxon>Myceligenerans</taxon>
    </lineage>
</organism>
<evidence type="ECO:0000313" key="2">
    <source>
        <dbReference type="EMBL" id="MBE1874401.1"/>
    </source>
</evidence>
<proteinExistence type="predicted"/>
<protein>
    <submittedName>
        <fullName evidence="2">DUF2599 domain-containing protein</fullName>
    </submittedName>
</protein>
<comment type="caution">
    <text evidence="2">The sequence shown here is derived from an EMBL/GenBank/DDBJ whole genome shotgun (WGS) entry which is preliminary data.</text>
</comment>
<feature type="region of interest" description="Disordered" evidence="1">
    <location>
        <begin position="1"/>
        <end position="30"/>
    </location>
</feature>
<evidence type="ECO:0000256" key="1">
    <source>
        <dbReference type="SAM" id="MobiDB-lite"/>
    </source>
</evidence>
<keyword evidence="3" id="KW-1185">Reference proteome</keyword>
<accession>A0ABR9MTQ3</accession>
<dbReference type="InterPro" id="IPR019719">
    <property type="entry name" value="DUF2599"/>
</dbReference>
<name>A0ABR9MTQ3_9MICO</name>
<gene>
    <name evidence="2" type="ORF">IHE71_01600</name>
</gene>
<dbReference type="EMBL" id="JADAQT010000020">
    <property type="protein sequence ID" value="MBE1874401.1"/>
    <property type="molecule type" value="Genomic_DNA"/>
</dbReference>
<sequence>MLRDGIPVAALTPEGHDRTKRPDDSPSGTVALVLGDDALDSATWAERVGEGGLSLAVVPEPWVRDGGEATLELLAAQLAAAEPEAGSDGMRDQLACHHLGAPDKASWNLEPWRPDVGMFGTIAARCNPTES</sequence>